<name>F4KK43_PORAD</name>
<gene>
    <name evidence="3" type="ordered locus">Poras_0824</name>
</gene>
<dbReference type="SUPFAM" id="SSF56935">
    <property type="entry name" value="Porins"/>
    <property type="match status" value="1"/>
</dbReference>
<dbReference type="STRING" id="879243.Poras_0824"/>
<feature type="domain" description="TonB-dependent receptor plug" evidence="2">
    <location>
        <begin position="140"/>
        <end position="275"/>
    </location>
</feature>
<keyword evidence="3" id="KW-0675">Receptor</keyword>
<dbReference type="Proteomes" id="UP000006545">
    <property type="component" value="Chromosome"/>
</dbReference>
<dbReference type="AlphaFoldDB" id="F4KK43"/>
<evidence type="ECO:0000313" key="3">
    <source>
        <dbReference type="EMBL" id="AEE12768.1"/>
    </source>
</evidence>
<dbReference type="GO" id="GO:0015344">
    <property type="term" value="F:siderophore uptake transmembrane transporter activity"/>
    <property type="evidence" value="ECO:0007669"/>
    <property type="project" value="TreeGrafter"/>
</dbReference>
<dbReference type="PANTHER" id="PTHR30069:SF29">
    <property type="entry name" value="HEMOGLOBIN AND HEMOGLOBIN-HAPTOGLOBIN-BINDING PROTEIN 1-RELATED"/>
    <property type="match status" value="1"/>
</dbReference>
<protein>
    <submittedName>
        <fullName evidence="3">TonB-dependent receptor plug</fullName>
    </submittedName>
</protein>
<keyword evidence="4" id="KW-1185">Reference proteome</keyword>
<dbReference type="Pfam" id="PF07715">
    <property type="entry name" value="Plug"/>
    <property type="match status" value="1"/>
</dbReference>
<accession>F4KK43</accession>
<evidence type="ECO:0000256" key="1">
    <source>
        <dbReference type="ARBA" id="ARBA00022729"/>
    </source>
</evidence>
<dbReference type="GO" id="GO:0030246">
    <property type="term" value="F:carbohydrate binding"/>
    <property type="evidence" value="ECO:0007669"/>
    <property type="project" value="InterPro"/>
</dbReference>
<proteinExistence type="predicted"/>
<dbReference type="SUPFAM" id="SSF49452">
    <property type="entry name" value="Starch-binding domain-like"/>
    <property type="match status" value="1"/>
</dbReference>
<evidence type="ECO:0000313" key="4">
    <source>
        <dbReference type="Proteomes" id="UP000006545"/>
    </source>
</evidence>
<dbReference type="GO" id="GO:0009279">
    <property type="term" value="C:cell outer membrane"/>
    <property type="evidence" value="ECO:0007669"/>
    <property type="project" value="TreeGrafter"/>
</dbReference>
<dbReference type="InterPro" id="IPR037066">
    <property type="entry name" value="Plug_dom_sf"/>
</dbReference>
<keyword evidence="1" id="KW-0732">Signal</keyword>
<dbReference type="Gene3D" id="2.60.40.1120">
    <property type="entry name" value="Carboxypeptidase-like, regulatory domain"/>
    <property type="match status" value="1"/>
</dbReference>
<evidence type="ECO:0000259" key="2">
    <source>
        <dbReference type="Pfam" id="PF07715"/>
    </source>
</evidence>
<dbReference type="GO" id="GO:0044718">
    <property type="term" value="P:siderophore transmembrane transport"/>
    <property type="evidence" value="ECO:0007669"/>
    <property type="project" value="TreeGrafter"/>
</dbReference>
<sequence>MKPTYLCRGFYASPMSRSIRRVLLSYILFSLLSWSLYAQGARHTLTGVVYDATTSEPIAYALVALSAEGHKDVVTYTDDDGRFAFQSVLAGRYRLQVRYAGLRKEQTITLQRDQYLRIPFKLEQILGEVVVTAQEGRQLTSSSTIERAAIDHLQPSSFSDLTALLPGGKSSIPNMSGVNNLLLRETGTINMQGNKTNNQDYAISSLGTLFMVDGAPLNTDADMQYTASPSGSLLGAGKVNVNRGVDMRTLQTDNIERVEFIRGVPSVEYGNITSGVVLVHRKRQASPVLSRFKVDGYSKLASVEKGFALTPSQHHILNGDISYLDAKPDPRVPFETYRRLTGSLRYHGTSSDQAHRWEVSGDYTGTFDKNKVDPDLSYGRTDEYRTDYNRIALTSRYIYAPSGRREGLQRVELTLSAAQQFDYLHQRRLVAPDRMSITPTGDQAGEHEARLIGGEYIADYVSDGKPLTLFAKGQTLYNIEWGRASHKLKGGFNYELSKNFGRGQVYDLSYPLFPKAWDSRPRPYYQIPALQQLALYAEDLYKQPLGAHTLQLEAGVRLSMLLGLAPQYTLSYKPYLDPRVNLRWSLPAWELLSRDLKLSLDAGWGLTTRMPTLNYLYPDPRYIDITQLAYYDINAPYERSLYYVRTYIEDATNYKLRATRNQKLDLRLSAEWGRNKLSVSYFRELMTTGFRYRSTAQVYAYNKYDTSAIDYTQLTGQPDISTIPYTPAARIESTSRPENGSMIRKEGVEFQLMTERIPVINTSLILGGAWFRSTYSNSVPLFYAVSGVYGNVILSDQYLGLYNWQDGSENQSLSTNLLLDTQIPQWGLILTTAIESTWLVSRRRLPQDGRPIAYLDVHDGKLHPYTAESERDPYLQHLLIRYSDTLFKPSRIPLALGINLKVSKQLGKLFTLSLFANNVLDYLPDYKVGTATLRRTATPYFGMELRIKI</sequence>
<dbReference type="InterPro" id="IPR039426">
    <property type="entry name" value="TonB-dep_rcpt-like"/>
</dbReference>
<dbReference type="Gene3D" id="2.170.130.10">
    <property type="entry name" value="TonB-dependent receptor, plug domain"/>
    <property type="match status" value="1"/>
</dbReference>
<dbReference type="InterPro" id="IPR013784">
    <property type="entry name" value="Carb-bd-like_fold"/>
</dbReference>
<dbReference type="HOGENOM" id="CLU_013529_0_0_10"/>
<dbReference type="EMBL" id="CP002689">
    <property type="protein sequence ID" value="AEE12768.1"/>
    <property type="molecule type" value="Genomic_DNA"/>
</dbReference>
<dbReference type="eggNOG" id="COG1629">
    <property type="taxonomic scope" value="Bacteria"/>
</dbReference>
<reference evidence="4" key="1">
    <citation type="submission" date="2011-04" db="EMBL/GenBank/DDBJ databases">
        <title>The complete genome of Porphyromonas asaccharolytica DSM 20707.</title>
        <authorList>
            <person name="Lucas S."/>
            <person name="Han J."/>
            <person name="Lapidus A."/>
            <person name="Bruce D."/>
            <person name="Goodwin L."/>
            <person name="Pitluck S."/>
            <person name="Peters L."/>
            <person name="Kyrpides N."/>
            <person name="Mavromatis K."/>
            <person name="Ivanova N."/>
            <person name="Ovchinnikova G."/>
            <person name="Pagani I."/>
            <person name="Lu M."/>
            <person name="Detter J.C."/>
            <person name="Tapia R."/>
            <person name="Han C."/>
            <person name="Land M."/>
            <person name="Hauser L."/>
            <person name="Markowitz V."/>
            <person name="Cheng J.-F."/>
            <person name="Hugenholtz P."/>
            <person name="Woyke T."/>
            <person name="Wu D."/>
            <person name="Gronow S."/>
            <person name="Wellnitz S."/>
            <person name="Brambilla E."/>
            <person name="Klenk H.-P."/>
            <person name="Eisen J.A."/>
        </authorList>
    </citation>
    <scope>NUCLEOTIDE SEQUENCE [LARGE SCALE GENOMIC DNA]</scope>
    <source>
        <strain evidence="4">ATCC 25260 / DSM 20707 / VPI 4198</strain>
    </source>
</reference>
<dbReference type="PANTHER" id="PTHR30069">
    <property type="entry name" value="TONB-DEPENDENT OUTER MEMBRANE RECEPTOR"/>
    <property type="match status" value="1"/>
</dbReference>
<organism evidence="3 4">
    <name type="scientific">Porphyromonas asaccharolytica (strain ATCC 25260 / DSM 20707 / BCRC 10618 / CCUG 7834 / JCM 6326 / LMG 13178 / VPI 4198 / B440)</name>
    <name type="common">Bacteroides asaccharolyticus</name>
    <dbReference type="NCBI Taxonomy" id="879243"/>
    <lineage>
        <taxon>Bacteria</taxon>
        <taxon>Pseudomonadati</taxon>
        <taxon>Bacteroidota</taxon>
        <taxon>Bacteroidia</taxon>
        <taxon>Bacteroidales</taxon>
        <taxon>Porphyromonadaceae</taxon>
        <taxon>Porphyromonas</taxon>
    </lineage>
</organism>
<dbReference type="Pfam" id="PF13620">
    <property type="entry name" value="CarboxypepD_reg"/>
    <property type="match status" value="1"/>
</dbReference>
<dbReference type="InterPro" id="IPR012910">
    <property type="entry name" value="Plug_dom"/>
</dbReference>
<dbReference type="KEGG" id="pah:Poras_0824"/>